<feature type="transmembrane region" description="Helical" evidence="1">
    <location>
        <begin position="119"/>
        <end position="138"/>
    </location>
</feature>
<keyword evidence="3" id="KW-1185">Reference proteome</keyword>
<keyword evidence="1" id="KW-0472">Membrane</keyword>
<proteinExistence type="predicted"/>
<evidence type="ECO:0000313" key="2">
    <source>
        <dbReference type="EMBL" id="RAL50358.1"/>
    </source>
</evidence>
<feature type="transmembrane region" description="Helical" evidence="1">
    <location>
        <begin position="82"/>
        <end position="104"/>
    </location>
</feature>
<dbReference type="EMBL" id="NQVE01000067">
    <property type="protein sequence ID" value="RAL50358.1"/>
    <property type="molecule type" value="Genomic_DNA"/>
</dbReference>
<accession>A0A328E0Q0</accession>
<evidence type="ECO:0000313" key="3">
    <source>
        <dbReference type="Proteomes" id="UP000249390"/>
    </source>
</evidence>
<gene>
    <name evidence="2" type="ORF">DM860_008032</name>
</gene>
<keyword evidence="1" id="KW-1133">Transmembrane helix</keyword>
<name>A0A328E0Q0_9ASTE</name>
<organism evidence="2 3">
    <name type="scientific">Cuscuta australis</name>
    <dbReference type="NCBI Taxonomy" id="267555"/>
    <lineage>
        <taxon>Eukaryota</taxon>
        <taxon>Viridiplantae</taxon>
        <taxon>Streptophyta</taxon>
        <taxon>Embryophyta</taxon>
        <taxon>Tracheophyta</taxon>
        <taxon>Spermatophyta</taxon>
        <taxon>Magnoliopsida</taxon>
        <taxon>eudicotyledons</taxon>
        <taxon>Gunneridae</taxon>
        <taxon>Pentapetalae</taxon>
        <taxon>asterids</taxon>
        <taxon>lamiids</taxon>
        <taxon>Solanales</taxon>
        <taxon>Convolvulaceae</taxon>
        <taxon>Cuscuteae</taxon>
        <taxon>Cuscuta</taxon>
        <taxon>Cuscuta subgen. Grammica</taxon>
        <taxon>Cuscuta sect. Cleistogrammica</taxon>
    </lineage>
</organism>
<protein>
    <submittedName>
        <fullName evidence="2">Uncharacterized protein</fullName>
    </submittedName>
</protein>
<sequence>MWWQVLLNAVIVTDVLATIFAFVVAMGSPKTVNWADCDGKLSGPTIILRCACVVSTCLIISLILSGLTYCFRIRNKEHIRNLVILGTWTPLVVNGFLLYFGLIYKKKMDGGCEISHRAFLYLTAVFCVFHGLVFYASLTWTRLIGE</sequence>
<dbReference type="Proteomes" id="UP000249390">
    <property type="component" value="Unassembled WGS sequence"/>
</dbReference>
<feature type="transmembrane region" description="Helical" evidence="1">
    <location>
        <begin position="46"/>
        <end position="70"/>
    </location>
</feature>
<keyword evidence="1" id="KW-0812">Transmembrane</keyword>
<comment type="caution">
    <text evidence="2">The sequence shown here is derived from an EMBL/GenBank/DDBJ whole genome shotgun (WGS) entry which is preliminary data.</text>
</comment>
<reference evidence="2 3" key="1">
    <citation type="submission" date="2018-06" db="EMBL/GenBank/DDBJ databases">
        <title>The Genome of Cuscuta australis (Dodder) Provides Insight into the Evolution of Plant Parasitism.</title>
        <authorList>
            <person name="Liu H."/>
        </authorList>
    </citation>
    <scope>NUCLEOTIDE SEQUENCE [LARGE SCALE GENOMIC DNA]</scope>
    <source>
        <strain evidence="3">cv. Yunnan</strain>
        <tissue evidence="2">Vines</tissue>
    </source>
</reference>
<dbReference type="AlphaFoldDB" id="A0A328E0Q0"/>
<evidence type="ECO:0000256" key="1">
    <source>
        <dbReference type="SAM" id="Phobius"/>
    </source>
</evidence>
<feature type="transmembrane region" description="Helical" evidence="1">
    <location>
        <begin position="5"/>
        <end position="26"/>
    </location>
</feature>